<proteinExistence type="predicted"/>
<accession>A0AAQ3WWI4</accession>
<sequence length="63" mass="7185">MRVGLALVGRPRLGSADLDTLTSERSAENRRNMAKSENPDQWARPPGLTKWPFHFIFDLHVPK</sequence>
<evidence type="ECO:0000313" key="2">
    <source>
        <dbReference type="EMBL" id="WVZ75846.1"/>
    </source>
</evidence>
<evidence type="ECO:0000313" key="3">
    <source>
        <dbReference type="Proteomes" id="UP001341281"/>
    </source>
</evidence>
<name>A0AAQ3WWI4_PASNO</name>
<evidence type="ECO:0000256" key="1">
    <source>
        <dbReference type="SAM" id="MobiDB-lite"/>
    </source>
</evidence>
<dbReference type="EMBL" id="CP144749">
    <property type="protein sequence ID" value="WVZ75846.1"/>
    <property type="molecule type" value="Genomic_DNA"/>
</dbReference>
<dbReference type="Proteomes" id="UP001341281">
    <property type="component" value="Chromosome 05"/>
</dbReference>
<keyword evidence="3" id="KW-1185">Reference proteome</keyword>
<reference evidence="2 3" key="1">
    <citation type="submission" date="2024-02" db="EMBL/GenBank/DDBJ databases">
        <title>High-quality chromosome-scale genome assembly of Pensacola bahiagrass (Paspalum notatum Flugge var. saurae).</title>
        <authorList>
            <person name="Vega J.M."/>
            <person name="Podio M."/>
            <person name="Orjuela J."/>
            <person name="Siena L.A."/>
            <person name="Pessino S.C."/>
            <person name="Combes M.C."/>
            <person name="Mariac C."/>
            <person name="Albertini E."/>
            <person name="Pupilli F."/>
            <person name="Ortiz J.P.A."/>
            <person name="Leblanc O."/>
        </authorList>
    </citation>
    <scope>NUCLEOTIDE SEQUENCE [LARGE SCALE GENOMIC DNA]</scope>
    <source>
        <strain evidence="2">R1</strain>
        <tissue evidence="2">Leaf</tissue>
    </source>
</reference>
<gene>
    <name evidence="2" type="ORF">U9M48_023870</name>
</gene>
<organism evidence="2 3">
    <name type="scientific">Paspalum notatum var. saurae</name>
    <dbReference type="NCBI Taxonomy" id="547442"/>
    <lineage>
        <taxon>Eukaryota</taxon>
        <taxon>Viridiplantae</taxon>
        <taxon>Streptophyta</taxon>
        <taxon>Embryophyta</taxon>
        <taxon>Tracheophyta</taxon>
        <taxon>Spermatophyta</taxon>
        <taxon>Magnoliopsida</taxon>
        <taxon>Liliopsida</taxon>
        <taxon>Poales</taxon>
        <taxon>Poaceae</taxon>
        <taxon>PACMAD clade</taxon>
        <taxon>Panicoideae</taxon>
        <taxon>Andropogonodae</taxon>
        <taxon>Paspaleae</taxon>
        <taxon>Paspalinae</taxon>
        <taxon>Paspalum</taxon>
    </lineage>
</organism>
<feature type="region of interest" description="Disordered" evidence="1">
    <location>
        <begin position="17"/>
        <end position="46"/>
    </location>
</feature>
<dbReference type="AlphaFoldDB" id="A0AAQ3WWI4"/>
<protein>
    <submittedName>
        <fullName evidence="2">Uncharacterized protein</fullName>
    </submittedName>
</protein>